<accession>A0ABQ1VA15</accession>
<gene>
    <name evidence="2" type="ORF">GCM10011339_35820</name>
</gene>
<feature type="transmembrane region" description="Helical" evidence="1">
    <location>
        <begin position="53"/>
        <end position="74"/>
    </location>
</feature>
<dbReference type="InterPro" id="IPR025407">
    <property type="entry name" value="DUF4133"/>
</dbReference>
<dbReference type="EMBL" id="BMIU01000021">
    <property type="protein sequence ID" value="GGF44168.1"/>
    <property type="molecule type" value="Genomic_DNA"/>
</dbReference>
<keyword evidence="1" id="KW-0812">Transmembrane</keyword>
<keyword evidence="1" id="KW-0472">Membrane</keyword>
<protein>
    <recommendedName>
        <fullName evidence="4">DUF4133 domain-containing protein</fullName>
    </recommendedName>
</protein>
<keyword evidence="3" id="KW-1185">Reference proteome</keyword>
<feature type="transmembrane region" description="Helical" evidence="1">
    <location>
        <begin position="27"/>
        <end position="47"/>
    </location>
</feature>
<name>A0ABQ1VA15_9BACT</name>
<dbReference type="Proteomes" id="UP000647339">
    <property type="component" value="Unassembled WGS sequence"/>
</dbReference>
<organism evidence="2 3">
    <name type="scientific">Echinicola rosea</name>
    <dbReference type="NCBI Taxonomy" id="1807691"/>
    <lineage>
        <taxon>Bacteria</taxon>
        <taxon>Pseudomonadati</taxon>
        <taxon>Bacteroidota</taxon>
        <taxon>Cytophagia</taxon>
        <taxon>Cytophagales</taxon>
        <taxon>Cyclobacteriaceae</taxon>
        <taxon>Echinicola</taxon>
    </lineage>
</organism>
<keyword evidence="1" id="KW-1133">Transmembrane helix</keyword>
<dbReference type="RefSeq" id="WP_137404375.1">
    <property type="nucleotide sequence ID" value="NZ_BMIU01000021.1"/>
</dbReference>
<evidence type="ECO:0000313" key="2">
    <source>
        <dbReference type="EMBL" id="GGF44168.1"/>
    </source>
</evidence>
<sequence>MSNGHAEYRINKGINRQLEFKGLKGQYLAYLAGGLVILLLLASTAYLLGLSPWTILVIVLLLGSGLFAIVFHLNAKYGRHGMMKAIAHRQLPKGVVCRSIKTFVKLNGLNNAV</sequence>
<proteinExistence type="predicted"/>
<evidence type="ECO:0000313" key="3">
    <source>
        <dbReference type="Proteomes" id="UP000647339"/>
    </source>
</evidence>
<reference evidence="3" key="1">
    <citation type="journal article" date="2019" name="Int. J. Syst. Evol. Microbiol.">
        <title>The Global Catalogue of Microorganisms (GCM) 10K type strain sequencing project: providing services to taxonomists for standard genome sequencing and annotation.</title>
        <authorList>
            <consortium name="The Broad Institute Genomics Platform"/>
            <consortium name="The Broad Institute Genome Sequencing Center for Infectious Disease"/>
            <person name="Wu L."/>
            <person name="Ma J."/>
        </authorList>
    </citation>
    <scope>NUCLEOTIDE SEQUENCE [LARGE SCALE GENOMIC DNA]</scope>
    <source>
        <strain evidence="3">CGMCC 1.15407</strain>
    </source>
</reference>
<evidence type="ECO:0000256" key="1">
    <source>
        <dbReference type="SAM" id="Phobius"/>
    </source>
</evidence>
<comment type="caution">
    <text evidence="2">The sequence shown here is derived from an EMBL/GenBank/DDBJ whole genome shotgun (WGS) entry which is preliminary data.</text>
</comment>
<evidence type="ECO:0008006" key="4">
    <source>
        <dbReference type="Google" id="ProtNLM"/>
    </source>
</evidence>
<dbReference type="Pfam" id="PF13571">
    <property type="entry name" value="DUF4133"/>
    <property type="match status" value="1"/>
</dbReference>